<dbReference type="Pfam" id="PF13307">
    <property type="entry name" value="Helicase_C_2"/>
    <property type="match status" value="1"/>
</dbReference>
<dbReference type="InterPro" id="IPR014013">
    <property type="entry name" value="Helic_SF1/SF2_ATP-bd_DinG/Rad3"/>
</dbReference>
<evidence type="ECO:0000256" key="3">
    <source>
        <dbReference type="ARBA" id="ARBA00022840"/>
    </source>
</evidence>
<comment type="similarity">
    <text evidence="4">Belongs to the helicase family. DinG subfamily.</text>
</comment>
<comment type="caution">
    <text evidence="6">The sequence shown here is derived from an EMBL/GenBank/DDBJ whole genome shotgun (WGS) entry which is preliminary data.</text>
</comment>
<name>A0AAE3G4C8_9GAMM</name>
<organism evidence="6 7">
    <name type="scientific">Natronocella acetinitrilica</name>
    <dbReference type="NCBI Taxonomy" id="414046"/>
    <lineage>
        <taxon>Bacteria</taxon>
        <taxon>Pseudomonadati</taxon>
        <taxon>Pseudomonadota</taxon>
        <taxon>Gammaproteobacteria</taxon>
        <taxon>Chromatiales</taxon>
        <taxon>Ectothiorhodospiraceae</taxon>
        <taxon>Natronocella</taxon>
    </lineage>
</organism>
<sequence length="640" mass="71095">MSEIERYFEPEGALAQSIDGFQTREEQLALAQAVEAAIAKGGTLVAEAGTGTGKTFAYLLPALCSGRRVVISTGTRTLQDQLYQKDLPLVRQALDLPVRTALLKGRSNYLCLYRLDRAELDGRLESREAAADLQAIRQWASRTRTGDIAELSDVPAEQPIWIRATSTVDNCLGQECPQFGECFLMEARRRAQEAELVVVNHHLLMADMALKEGGFGEVLPAADAYVLDEAHQLPDIAAQFFGLNFSSRQIMDLLRDVTADYLSEAGDVPEMTPAIETVRRATQDLRLALGHGKRREAWTEVEDDPQVADGLDALEAALSELQSLLEPLAARGKGLESSHRRAQELGALLGRFRANEEEGSVRWFETHAQSFLLRLTPLDVGAPFHRHMERHPAAWIFTSATLSVNRSFDHFRRRLGLDEADELQLDSPFDYGNNALLYAPKGLPAPNMPAYDQAFLREALVVLRASRGRAFVLFTSHRALRHAAEWLRERLDYPLLVQGEAAQHVLLESFRQQGNAVLLGTASFWEGVDVKGSALSAVLIDRLPFASPGDPVTRARIDHLRRNGGNPFVDFQLPNAVITLRQGVGRLIRDERDTGVLMIGDPRLTTKSYGRQFLNSLPAMARTREISIVRAFLESEETVE</sequence>
<dbReference type="SUPFAM" id="SSF52540">
    <property type="entry name" value="P-loop containing nucleoside triphosphate hydrolases"/>
    <property type="match status" value="2"/>
</dbReference>
<reference evidence="6" key="1">
    <citation type="submission" date="2022-03" db="EMBL/GenBank/DDBJ databases">
        <title>Genomic Encyclopedia of Type Strains, Phase III (KMG-III): the genomes of soil and plant-associated and newly described type strains.</title>
        <authorList>
            <person name="Whitman W."/>
        </authorList>
    </citation>
    <scope>NUCLEOTIDE SEQUENCE</scope>
    <source>
        <strain evidence="6">ANL 6-2</strain>
    </source>
</reference>
<protein>
    <submittedName>
        <fullName evidence="6">ATP-dependent DNA helicase DinG</fullName>
        <ecNumber evidence="6">3.6.4.12</ecNumber>
    </submittedName>
</protein>
<dbReference type="GO" id="GO:0005524">
    <property type="term" value="F:ATP binding"/>
    <property type="evidence" value="ECO:0007669"/>
    <property type="project" value="UniProtKB-KW"/>
</dbReference>
<evidence type="ECO:0000313" key="6">
    <source>
        <dbReference type="EMBL" id="MCP1674948.1"/>
    </source>
</evidence>
<keyword evidence="1" id="KW-0547">Nucleotide-binding</keyword>
<dbReference type="GO" id="GO:0003678">
    <property type="term" value="F:DNA helicase activity"/>
    <property type="evidence" value="ECO:0007669"/>
    <property type="project" value="UniProtKB-EC"/>
</dbReference>
<dbReference type="GO" id="GO:0003676">
    <property type="term" value="F:nucleic acid binding"/>
    <property type="evidence" value="ECO:0007669"/>
    <property type="project" value="InterPro"/>
</dbReference>
<dbReference type="InterPro" id="IPR027417">
    <property type="entry name" value="P-loop_NTPase"/>
</dbReference>
<dbReference type="EC" id="3.6.4.12" evidence="6"/>
<feature type="domain" description="Helicase ATP-binding" evidence="5">
    <location>
        <begin position="13"/>
        <end position="289"/>
    </location>
</feature>
<dbReference type="EMBL" id="JALJXV010000004">
    <property type="protein sequence ID" value="MCP1674948.1"/>
    <property type="molecule type" value="Genomic_DNA"/>
</dbReference>
<dbReference type="AlphaFoldDB" id="A0AAE3G4C8"/>
<keyword evidence="2 6" id="KW-0378">Hydrolase</keyword>
<evidence type="ECO:0000313" key="7">
    <source>
        <dbReference type="Proteomes" id="UP001205843"/>
    </source>
</evidence>
<dbReference type="Proteomes" id="UP001205843">
    <property type="component" value="Unassembled WGS sequence"/>
</dbReference>
<dbReference type="InterPro" id="IPR006555">
    <property type="entry name" value="ATP-dep_Helicase_C"/>
</dbReference>
<dbReference type="InterPro" id="IPR045028">
    <property type="entry name" value="DinG/Rad3-like"/>
</dbReference>
<evidence type="ECO:0000256" key="4">
    <source>
        <dbReference type="ARBA" id="ARBA00038058"/>
    </source>
</evidence>
<dbReference type="InterPro" id="IPR011545">
    <property type="entry name" value="DEAD/DEAH_box_helicase_dom"/>
</dbReference>
<dbReference type="Pfam" id="PF00270">
    <property type="entry name" value="DEAD"/>
    <property type="match status" value="1"/>
</dbReference>
<proteinExistence type="inferred from homology"/>
<keyword evidence="6" id="KW-0347">Helicase</keyword>
<dbReference type="SMART" id="SM00491">
    <property type="entry name" value="HELICc2"/>
    <property type="match status" value="1"/>
</dbReference>
<evidence type="ECO:0000259" key="5">
    <source>
        <dbReference type="PROSITE" id="PS51193"/>
    </source>
</evidence>
<evidence type="ECO:0000256" key="2">
    <source>
        <dbReference type="ARBA" id="ARBA00022801"/>
    </source>
</evidence>
<dbReference type="RefSeq" id="WP_253477596.1">
    <property type="nucleotide sequence ID" value="NZ_JALJXV010000004.1"/>
</dbReference>
<dbReference type="Gene3D" id="3.40.50.300">
    <property type="entry name" value="P-loop containing nucleotide triphosphate hydrolases"/>
    <property type="match status" value="2"/>
</dbReference>
<dbReference type="PANTHER" id="PTHR11472">
    <property type="entry name" value="DNA REPAIR DEAD HELICASE RAD3/XP-D SUBFAMILY MEMBER"/>
    <property type="match status" value="1"/>
</dbReference>
<dbReference type="GO" id="GO:0016818">
    <property type="term" value="F:hydrolase activity, acting on acid anhydrides, in phosphorus-containing anhydrides"/>
    <property type="evidence" value="ECO:0007669"/>
    <property type="project" value="InterPro"/>
</dbReference>
<evidence type="ECO:0000256" key="1">
    <source>
        <dbReference type="ARBA" id="ARBA00022741"/>
    </source>
</evidence>
<dbReference type="PANTHER" id="PTHR11472:SF34">
    <property type="entry name" value="REGULATOR OF TELOMERE ELONGATION HELICASE 1"/>
    <property type="match status" value="1"/>
</dbReference>
<keyword evidence="7" id="KW-1185">Reference proteome</keyword>
<dbReference type="PROSITE" id="PS51193">
    <property type="entry name" value="HELICASE_ATP_BIND_2"/>
    <property type="match status" value="1"/>
</dbReference>
<gene>
    <name evidence="6" type="ORF">J2T57_002086</name>
</gene>
<accession>A0AAE3G4C8</accession>
<dbReference type="GO" id="GO:0006281">
    <property type="term" value="P:DNA repair"/>
    <property type="evidence" value="ECO:0007669"/>
    <property type="project" value="TreeGrafter"/>
</dbReference>
<keyword evidence="3" id="KW-0067">ATP-binding</keyword>